<dbReference type="PANTHER" id="PTHR19863:SF5">
    <property type="entry name" value="WD REPEAT-CONTAINING PROTEIN 47"/>
    <property type="match status" value="1"/>
</dbReference>
<protein>
    <submittedName>
        <fullName evidence="2 3">Uncharacterized protein</fullName>
    </submittedName>
</protein>
<dbReference type="CTD" id="20207896"/>
<dbReference type="EnsemblMetazoa" id="HelroT180910">
    <property type="protein sequence ID" value="HelroP180910"/>
    <property type="gene ID" value="HelroG180910"/>
</dbReference>
<proteinExistence type="predicted"/>
<accession>T1FGE7</accession>
<dbReference type="PANTHER" id="PTHR19863">
    <property type="entry name" value="NEMITIN (NEURONAL ENRICHED MAP INTERACTING PROTEIN) HOMOLOG"/>
    <property type="match status" value="1"/>
</dbReference>
<dbReference type="EMBL" id="KB097612">
    <property type="protein sequence ID" value="ESN93383.1"/>
    <property type="molecule type" value="Genomic_DNA"/>
</dbReference>
<dbReference type="HOGENOM" id="CLU_1121150_0_0_1"/>
<dbReference type="AlphaFoldDB" id="T1FGE7"/>
<evidence type="ECO:0000256" key="1">
    <source>
        <dbReference type="SAM" id="MobiDB-lite"/>
    </source>
</evidence>
<evidence type="ECO:0000313" key="3">
    <source>
        <dbReference type="EnsemblMetazoa" id="HelroP180910"/>
    </source>
</evidence>
<feature type="compositionally biased region" description="Basic and acidic residues" evidence="1">
    <location>
        <begin position="187"/>
        <end position="199"/>
    </location>
</feature>
<dbReference type="EMBL" id="AMQM01007409">
    <property type="status" value="NOT_ANNOTATED_CDS"/>
    <property type="molecule type" value="Genomic_DNA"/>
</dbReference>
<dbReference type="KEGG" id="hro:HELRODRAFT_180910"/>
<name>T1FGE7_HELRO</name>
<reference evidence="2 4" key="2">
    <citation type="journal article" date="2013" name="Nature">
        <title>Insights into bilaterian evolution from three spiralian genomes.</title>
        <authorList>
            <person name="Simakov O."/>
            <person name="Marletaz F."/>
            <person name="Cho S.J."/>
            <person name="Edsinger-Gonzales E."/>
            <person name="Havlak P."/>
            <person name="Hellsten U."/>
            <person name="Kuo D.H."/>
            <person name="Larsson T."/>
            <person name="Lv J."/>
            <person name="Arendt D."/>
            <person name="Savage R."/>
            <person name="Osoegawa K."/>
            <person name="de Jong P."/>
            <person name="Grimwood J."/>
            <person name="Chapman J.A."/>
            <person name="Shapiro H."/>
            <person name="Aerts A."/>
            <person name="Otillar R.P."/>
            <person name="Terry A.Y."/>
            <person name="Boore J.L."/>
            <person name="Grigoriev I.V."/>
            <person name="Lindberg D.R."/>
            <person name="Seaver E.C."/>
            <person name="Weisblat D.A."/>
            <person name="Putnam N.H."/>
            <person name="Rokhsar D.S."/>
        </authorList>
    </citation>
    <scope>NUCLEOTIDE SEQUENCE</scope>
</reference>
<dbReference type="Proteomes" id="UP000015101">
    <property type="component" value="Unassembled WGS sequence"/>
</dbReference>
<evidence type="ECO:0000313" key="2">
    <source>
        <dbReference type="EMBL" id="ESN93383.1"/>
    </source>
</evidence>
<sequence>MLKPLNAVPKKVFECPFDQKTLNLKITPLSKPSLEASWSEHILANPIKPRQFPHNAIPSTRRSGDVLSQSLTNCQLDRSCKYAAGPMKMSVVTGNNADNLPKSFASFRLNPQQQQQQQVASFNTKSSKNNTTVAAMIASVDKLFEEGEPVNGYAEVLSGGVAADKFSKISETSEDEGSISKTPKQSESTKKCDALDKHKPTNITKQMLSTGVTLTNKPRASSDADHQRLLISSQQQNLSNFVLLDWCY</sequence>
<organism evidence="3 4">
    <name type="scientific">Helobdella robusta</name>
    <name type="common">Californian leech</name>
    <dbReference type="NCBI Taxonomy" id="6412"/>
    <lineage>
        <taxon>Eukaryota</taxon>
        <taxon>Metazoa</taxon>
        <taxon>Spiralia</taxon>
        <taxon>Lophotrochozoa</taxon>
        <taxon>Annelida</taxon>
        <taxon>Clitellata</taxon>
        <taxon>Hirudinea</taxon>
        <taxon>Rhynchobdellida</taxon>
        <taxon>Glossiphoniidae</taxon>
        <taxon>Helobdella</taxon>
    </lineage>
</organism>
<dbReference type="OrthoDB" id="187712at2759"/>
<dbReference type="GeneID" id="20207896"/>
<feature type="region of interest" description="Disordered" evidence="1">
    <location>
        <begin position="170"/>
        <end position="199"/>
    </location>
</feature>
<reference evidence="3" key="3">
    <citation type="submission" date="2015-06" db="UniProtKB">
        <authorList>
            <consortium name="EnsemblMetazoa"/>
        </authorList>
    </citation>
    <scope>IDENTIFICATION</scope>
</reference>
<dbReference type="InterPro" id="IPR040067">
    <property type="entry name" value="WDR47"/>
</dbReference>
<keyword evidence="4" id="KW-1185">Reference proteome</keyword>
<evidence type="ECO:0000313" key="4">
    <source>
        <dbReference type="Proteomes" id="UP000015101"/>
    </source>
</evidence>
<dbReference type="RefSeq" id="XP_009028454.1">
    <property type="nucleotide sequence ID" value="XM_009030206.1"/>
</dbReference>
<reference evidence="4" key="1">
    <citation type="submission" date="2012-12" db="EMBL/GenBank/DDBJ databases">
        <authorList>
            <person name="Hellsten U."/>
            <person name="Grimwood J."/>
            <person name="Chapman J.A."/>
            <person name="Shapiro H."/>
            <person name="Aerts A."/>
            <person name="Otillar R.P."/>
            <person name="Terry A.Y."/>
            <person name="Boore J.L."/>
            <person name="Simakov O."/>
            <person name="Marletaz F."/>
            <person name="Cho S.-J."/>
            <person name="Edsinger-Gonzales E."/>
            <person name="Havlak P."/>
            <person name="Kuo D.-H."/>
            <person name="Larsson T."/>
            <person name="Lv J."/>
            <person name="Arendt D."/>
            <person name="Savage R."/>
            <person name="Osoegawa K."/>
            <person name="de Jong P."/>
            <person name="Lindberg D.R."/>
            <person name="Seaver E.C."/>
            <person name="Weisblat D.A."/>
            <person name="Putnam N.H."/>
            <person name="Grigoriev I.V."/>
            <person name="Rokhsar D.S."/>
        </authorList>
    </citation>
    <scope>NUCLEOTIDE SEQUENCE</scope>
</reference>
<dbReference type="InParanoid" id="T1FGE7"/>
<gene>
    <name evidence="3" type="primary">20207896</name>
    <name evidence="2" type="ORF">HELRODRAFT_180910</name>
</gene>